<comment type="caution">
    <text evidence="1">The sequence shown here is derived from an EMBL/GenBank/DDBJ whole genome shotgun (WGS) entry which is preliminary data.</text>
</comment>
<dbReference type="EMBL" id="JANBUN010003230">
    <property type="protein sequence ID" value="KAJ2791862.1"/>
    <property type="molecule type" value="Genomic_DNA"/>
</dbReference>
<evidence type="ECO:0000313" key="2">
    <source>
        <dbReference type="Proteomes" id="UP001140087"/>
    </source>
</evidence>
<evidence type="ECO:0000313" key="1">
    <source>
        <dbReference type="EMBL" id="KAJ2791862.1"/>
    </source>
</evidence>
<reference evidence="1" key="1">
    <citation type="submission" date="2022-07" db="EMBL/GenBank/DDBJ databases">
        <title>Phylogenomic reconstructions and comparative analyses of Kickxellomycotina fungi.</title>
        <authorList>
            <person name="Reynolds N.K."/>
            <person name="Stajich J.E."/>
            <person name="Barry K."/>
            <person name="Grigoriev I.V."/>
            <person name="Crous P."/>
            <person name="Smith M.E."/>
        </authorList>
    </citation>
    <scope>NUCLEOTIDE SEQUENCE</scope>
    <source>
        <strain evidence="1">BCRC 34780</strain>
    </source>
</reference>
<sequence>IASVRRVGQLQSAAGGDEGALITEEVSAVGKVSLSAYASYLRACTWSASALFVASMALGQALLALSNVWLKVWSSANEAHSRNGTVDVHGALYYVAVYGVLGAVAALFYYVRTIVQWCVCVVRSGRATHQQMLAAVLRSPMCYFDTTPLGRILQRFSKDQTSVDETIPNTFASWLQCLFYIVLSLVVVVVLLPALAVVMVPVLLIFFRLKNYFLDTSRTLKRLDSTTRSPIYAGFQESLAGASTIRAYGADARFMAENMRKVDANQRCLYPYLSLNRWLAFRLEILSAVVTFATMVVGVASLASGAVDAGTIGLAVSYALQSTQQINWMLRMECELENSMCDYVRIQELEQLPPEAAEVVADRRPDEHWPAHGLVEFRDYSTRYREGLDLVLRGVSFTVQPREKVGIVGRTGAGKSSLTLALF</sequence>
<gene>
    <name evidence="1" type="ORF">H4R21_006253</name>
</gene>
<proteinExistence type="predicted"/>
<keyword evidence="2" id="KW-1185">Reference proteome</keyword>
<feature type="non-terminal residue" evidence="1">
    <location>
        <position position="423"/>
    </location>
</feature>
<protein>
    <submittedName>
        <fullName evidence="1">Uncharacterized protein</fullName>
    </submittedName>
</protein>
<dbReference type="Proteomes" id="UP001140087">
    <property type="component" value="Unassembled WGS sequence"/>
</dbReference>
<name>A0ACC1KMF1_9FUNG</name>
<feature type="non-terminal residue" evidence="1">
    <location>
        <position position="1"/>
    </location>
</feature>
<accession>A0ACC1KMF1</accession>
<organism evidence="1 2">
    <name type="scientific">Coemansia helicoidea</name>
    <dbReference type="NCBI Taxonomy" id="1286919"/>
    <lineage>
        <taxon>Eukaryota</taxon>
        <taxon>Fungi</taxon>
        <taxon>Fungi incertae sedis</taxon>
        <taxon>Zoopagomycota</taxon>
        <taxon>Kickxellomycotina</taxon>
        <taxon>Kickxellomycetes</taxon>
        <taxon>Kickxellales</taxon>
        <taxon>Kickxellaceae</taxon>
        <taxon>Coemansia</taxon>
    </lineage>
</organism>